<name>A0AAX6ECE8_IRIPA</name>
<comment type="caution">
    <text evidence="2">The sequence shown here is derived from an EMBL/GenBank/DDBJ whole genome shotgun (WGS) entry which is preliminary data.</text>
</comment>
<sequence length="159" mass="17572">MNGKIIGSKPLYVAVAQRKEDRRARLQAQFFQMRLVAMPSNVAPYMLMFQPGAPGLGQQLFYGQAPPVLIPLQPRFGYQQQFVPRMRPGGAPMPNFFVPMVQQGQQSQRPRGRHPGGGPVQQAQHPLSMILCSSRCFQGVVVSTAILLGTTCLMFQCLA</sequence>
<gene>
    <name evidence="2" type="ORF">M6B38_197045</name>
</gene>
<proteinExistence type="predicted"/>
<dbReference type="AlphaFoldDB" id="A0AAX6ECE8"/>
<dbReference type="Proteomes" id="UP001140949">
    <property type="component" value="Unassembled WGS sequence"/>
</dbReference>
<accession>A0AAX6ECE8</accession>
<protein>
    <submittedName>
        <fullName evidence="2">Polyadenylate-binding protein 8-like</fullName>
    </submittedName>
</protein>
<reference evidence="2" key="2">
    <citation type="submission" date="2023-04" db="EMBL/GenBank/DDBJ databases">
        <authorList>
            <person name="Bruccoleri R.E."/>
            <person name="Oakeley E.J."/>
            <person name="Faust A.-M."/>
            <person name="Dessus-Babus S."/>
            <person name="Altorfer M."/>
            <person name="Burckhardt D."/>
            <person name="Oertli M."/>
            <person name="Naumann U."/>
            <person name="Petersen F."/>
            <person name="Wong J."/>
        </authorList>
    </citation>
    <scope>NUCLEOTIDE SEQUENCE</scope>
    <source>
        <strain evidence="2">GSM-AAB239-AS_SAM_17_03QT</strain>
        <tissue evidence="2">Leaf</tissue>
    </source>
</reference>
<dbReference type="EMBL" id="JANAVB010037818">
    <property type="protein sequence ID" value="KAJ6801621.1"/>
    <property type="molecule type" value="Genomic_DNA"/>
</dbReference>
<reference evidence="2" key="1">
    <citation type="journal article" date="2023" name="GigaByte">
        <title>Genome assembly of the bearded iris, Iris pallida Lam.</title>
        <authorList>
            <person name="Bruccoleri R.E."/>
            <person name="Oakeley E.J."/>
            <person name="Faust A.M.E."/>
            <person name="Altorfer M."/>
            <person name="Dessus-Babus S."/>
            <person name="Burckhardt D."/>
            <person name="Oertli M."/>
            <person name="Naumann U."/>
            <person name="Petersen F."/>
            <person name="Wong J."/>
        </authorList>
    </citation>
    <scope>NUCLEOTIDE SEQUENCE</scope>
    <source>
        <strain evidence="2">GSM-AAB239-AS_SAM_17_03QT</strain>
    </source>
</reference>
<evidence type="ECO:0000313" key="3">
    <source>
        <dbReference type="Proteomes" id="UP001140949"/>
    </source>
</evidence>
<organism evidence="2 3">
    <name type="scientific">Iris pallida</name>
    <name type="common">Sweet iris</name>
    <dbReference type="NCBI Taxonomy" id="29817"/>
    <lineage>
        <taxon>Eukaryota</taxon>
        <taxon>Viridiplantae</taxon>
        <taxon>Streptophyta</taxon>
        <taxon>Embryophyta</taxon>
        <taxon>Tracheophyta</taxon>
        <taxon>Spermatophyta</taxon>
        <taxon>Magnoliopsida</taxon>
        <taxon>Liliopsida</taxon>
        <taxon>Asparagales</taxon>
        <taxon>Iridaceae</taxon>
        <taxon>Iridoideae</taxon>
        <taxon>Irideae</taxon>
        <taxon>Iris</taxon>
    </lineage>
</organism>
<evidence type="ECO:0000256" key="1">
    <source>
        <dbReference type="SAM" id="MobiDB-lite"/>
    </source>
</evidence>
<feature type="region of interest" description="Disordered" evidence="1">
    <location>
        <begin position="102"/>
        <end position="122"/>
    </location>
</feature>
<evidence type="ECO:0000313" key="2">
    <source>
        <dbReference type="EMBL" id="KAJ6801621.1"/>
    </source>
</evidence>
<keyword evidence="3" id="KW-1185">Reference proteome</keyword>